<gene>
    <name evidence="2" type="ORF">JQC72_14940</name>
</gene>
<organism evidence="2 3">
    <name type="scientific">Polycladomyces zharkentensis</name>
    <dbReference type="NCBI Taxonomy" id="2807616"/>
    <lineage>
        <taxon>Bacteria</taxon>
        <taxon>Bacillati</taxon>
        <taxon>Bacillota</taxon>
        <taxon>Bacilli</taxon>
        <taxon>Bacillales</taxon>
        <taxon>Thermoactinomycetaceae</taxon>
        <taxon>Polycladomyces</taxon>
    </lineage>
</organism>
<dbReference type="Proteomes" id="UP001177120">
    <property type="component" value="Unassembled WGS sequence"/>
</dbReference>
<protein>
    <recommendedName>
        <fullName evidence="4">LAGLIDADG endonuclease</fullName>
    </recommendedName>
</protein>
<proteinExistence type="predicted"/>
<dbReference type="RefSeq" id="WP_205497036.1">
    <property type="nucleotide sequence ID" value="NZ_JAFHAP010000016.1"/>
</dbReference>
<sequence length="291" mass="34660">MTGYIKDHRKELESDIWLMPPLYHRVWQWLKYKANHQDKSIPMKDGSKITIRRGQHMTSIRQIAQGVGWYENGKWKEPNPKTIKSILDWMKQQGMINITGRKGNNGYTLITLINWEVYQSKDEEGNNEHPIKKQSTDINKNDKNDKNDKKDINNTRRKQRRVYDEDSPYYKMAVYFRQKIEENVLGYIFRGNIQTWADDFRKIHEIDGRTKQEIKEVIDWVTQDDFWQDNVQSPSKLRKQFHVLMNRMRKEQERGGGRGVGYQGHYGTDRKDETPIINFGKYANFGRRVGG</sequence>
<comment type="caution">
    <text evidence="2">The sequence shown here is derived from an EMBL/GenBank/DDBJ whole genome shotgun (WGS) entry which is preliminary data.</text>
</comment>
<accession>A0ABS2WMP9</accession>
<feature type="compositionally biased region" description="Basic and acidic residues" evidence="1">
    <location>
        <begin position="123"/>
        <end position="154"/>
    </location>
</feature>
<evidence type="ECO:0000313" key="3">
    <source>
        <dbReference type="Proteomes" id="UP001177120"/>
    </source>
</evidence>
<dbReference type="EMBL" id="JAFHAP010000016">
    <property type="protein sequence ID" value="MBN2910794.1"/>
    <property type="molecule type" value="Genomic_DNA"/>
</dbReference>
<keyword evidence="3" id="KW-1185">Reference proteome</keyword>
<name>A0ABS2WMP9_9BACL</name>
<feature type="region of interest" description="Disordered" evidence="1">
    <location>
        <begin position="123"/>
        <end position="160"/>
    </location>
</feature>
<evidence type="ECO:0008006" key="4">
    <source>
        <dbReference type="Google" id="ProtNLM"/>
    </source>
</evidence>
<evidence type="ECO:0000256" key="1">
    <source>
        <dbReference type="SAM" id="MobiDB-lite"/>
    </source>
</evidence>
<reference evidence="2" key="1">
    <citation type="journal article" date="2024" name="Int. J. Syst. Evol. Microbiol.">
        <title>Polycladomyces zharkentensis sp. nov., a novel thermophilic cellulose- and starch-degrading member of the Bacillota from a geothermal aquifer in Kazakhstan.</title>
        <authorList>
            <person name="Mashzhan A."/>
            <person name="Kistaubayeva A."/>
            <person name="Javier-Lopez R."/>
            <person name="Bissenova U."/>
            <person name="Bissenbay A."/>
            <person name="Birkeland N.K."/>
        </authorList>
    </citation>
    <scope>NUCLEOTIDE SEQUENCE</scope>
    <source>
        <strain evidence="2">ZKZ2T</strain>
    </source>
</reference>
<evidence type="ECO:0000313" key="2">
    <source>
        <dbReference type="EMBL" id="MBN2910794.1"/>
    </source>
</evidence>